<dbReference type="PANTHER" id="PTHR40763:SF5">
    <property type="entry name" value="MEMBRANE PROTEIN"/>
    <property type="match status" value="1"/>
</dbReference>
<dbReference type="InterPro" id="IPR012551">
    <property type="entry name" value="DUF1707_SHOCT-like"/>
</dbReference>
<keyword evidence="3" id="KW-1185">Reference proteome</keyword>
<evidence type="ECO:0000259" key="1">
    <source>
        <dbReference type="Pfam" id="PF08044"/>
    </source>
</evidence>
<evidence type="ECO:0000313" key="2">
    <source>
        <dbReference type="EMBL" id="SEH02522.1"/>
    </source>
</evidence>
<dbReference type="Pfam" id="PF08044">
    <property type="entry name" value="DUF1707"/>
    <property type="match status" value="1"/>
</dbReference>
<dbReference type="EMBL" id="FNVT01000027">
    <property type="protein sequence ID" value="SEH02522.1"/>
    <property type="molecule type" value="Genomic_DNA"/>
</dbReference>
<reference evidence="2 3" key="1">
    <citation type="submission" date="2016-10" db="EMBL/GenBank/DDBJ databases">
        <authorList>
            <person name="de Groot N.N."/>
        </authorList>
    </citation>
    <scope>NUCLEOTIDE SEQUENCE [LARGE SCALE GENOMIC DNA]</scope>
    <source>
        <strain evidence="2 3">CGMCC 4.7037</strain>
    </source>
</reference>
<dbReference type="PANTHER" id="PTHR40763">
    <property type="entry name" value="MEMBRANE PROTEIN-RELATED"/>
    <property type="match status" value="1"/>
</dbReference>
<evidence type="ECO:0000313" key="3">
    <source>
        <dbReference type="Proteomes" id="UP000236732"/>
    </source>
</evidence>
<gene>
    <name evidence="2" type="ORF">SAMN05444920_12760</name>
</gene>
<accession>A0A1H6EXJ9</accession>
<dbReference type="Proteomes" id="UP000236732">
    <property type="component" value="Unassembled WGS sequence"/>
</dbReference>
<dbReference type="AlphaFoldDB" id="A0A1H6EXJ9"/>
<feature type="domain" description="DUF1707" evidence="1">
    <location>
        <begin position="3"/>
        <end position="55"/>
    </location>
</feature>
<proteinExistence type="predicted"/>
<sequence>MQMRVSDEDRERTAQQLQHAFSEGRLNQLELEDRLEIALTAKTYGDLLGLVTDLPAEHAPPVPEVVELDSKNGNIKRSGDWSVPRRMRVTSKYGSVELDLSEAVIAHSVVEIELALDYGSAKIILPEGASVNVDAFRSDWGRTATSEVPGRPRPGHLSVVVSGKTKYGGLTVRYPRKRWFTH</sequence>
<protein>
    <recommendedName>
        <fullName evidence="1">DUF1707 domain-containing protein</fullName>
    </recommendedName>
</protein>
<name>A0A1H6EXJ9_9ACTN</name>
<organism evidence="2 3">
    <name type="scientific">Nonomuraea solani</name>
    <dbReference type="NCBI Taxonomy" id="1144553"/>
    <lineage>
        <taxon>Bacteria</taxon>
        <taxon>Bacillati</taxon>
        <taxon>Actinomycetota</taxon>
        <taxon>Actinomycetes</taxon>
        <taxon>Streptosporangiales</taxon>
        <taxon>Streptosporangiaceae</taxon>
        <taxon>Nonomuraea</taxon>
    </lineage>
</organism>